<dbReference type="eggNOG" id="COG4965">
    <property type="taxonomic scope" value="Bacteria"/>
</dbReference>
<dbReference type="InterPro" id="IPR018076">
    <property type="entry name" value="T2SS_GspF_dom"/>
</dbReference>
<dbReference type="GeneID" id="93863173"/>
<evidence type="ECO:0000256" key="5">
    <source>
        <dbReference type="ARBA" id="ARBA00023136"/>
    </source>
</evidence>
<dbReference type="EMBL" id="CP002171">
    <property type="protein sequence ID" value="ADL67858.1"/>
    <property type="molecule type" value="Genomic_DNA"/>
</dbReference>
<feature type="transmembrane region" description="Helical" evidence="6">
    <location>
        <begin position="72"/>
        <end position="94"/>
    </location>
</feature>
<name>D9TQ71_THETC</name>
<dbReference type="STRING" id="580327.Tthe_0283"/>
<proteinExistence type="predicted"/>
<evidence type="ECO:0000313" key="8">
    <source>
        <dbReference type="EMBL" id="ADL67858.1"/>
    </source>
</evidence>
<protein>
    <submittedName>
        <fullName evidence="8">Type II secretion system F domain</fullName>
    </submittedName>
</protein>
<dbReference type="PANTHER" id="PTHR35007:SF1">
    <property type="entry name" value="PILUS ASSEMBLY PROTEIN"/>
    <property type="match status" value="1"/>
</dbReference>
<feature type="transmembrane region" description="Helical" evidence="6">
    <location>
        <begin position="100"/>
        <end position="117"/>
    </location>
</feature>
<evidence type="ECO:0000256" key="1">
    <source>
        <dbReference type="ARBA" id="ARBA00004651"/>
    </source>
</evidence>
<evidence type="ECO:0000313" key="9">
    <source>
        <dbReference type="Proteomes" id="UP000001626"/>
    </source>
</evidence>
<dbReference type="KEGG" id="ttm:Tthe_0283"/>
<feature type="transmembrane region" description="Helical" evidence="6">
    <location>
        <begin position="6"/>
        <end position="22"/>
    </location>
</feature>
<reference evidence="8 9" key="1">
    <citation type="submission" date="2010-08" db="EMBL/GenBank/DDBJ databases">
        <title>Complete sequence of Thermoanaerobacterium thermosaccharolyticum DSM 571.</title>
        <authorList>
            <consortium name="US DOE Joint Genome Institute"/>
            <person name="Lucas S."/>
            <person name="Copeland A."/>
            <person name="Lapidus A."/>
            <person name="Cheng J.-F."/>
            <person name="Bruce D."/>
            <person name="Goodwin L."/>
            <person name="Pitluck S."/>
            <person name="Teshima H."/>
            <person name="Detter J.C."/>
            <person name="Han C."/>
            <person name="Tapia R."/>
            <person name="Land M."/>
            <person name="Hauser L."/>
            <person name="Chang Y.-J."/>
            <person name="Jeffries C."/>
            <person name="Kyrpides N."/>
            <person name="Ivanova N."/>
            <person name="Mikhailova N."/>
            <person name="Hemme C.L."/>
            <person name="Woyke T."/>
        </authorList>
    </citation>
    <scope>NUCLEOTIDE SEQUENCE [LARGE SCALE GENOMIC DNA]</scope>
    <source>
        <strain evidence="9">ATCC 7956 / DSM 571 / NCIMB 9385 / NCA 3814 / NCTC 13789 / WDCM 00135 / 2032</strain>
    </source>
</reference>
<accession>D9TQ71</accession>
<evidence type="ECO:0000256" key="6">
    <source>
        <dbReference type="SAM" id="Phobius"/>
    </source>
</evidence>
<organism evidence="8 9">
    <name type="scientific">Thermoanaerobacterium thermosaccharolyticum (strain ATCC 7956 / DSM 571 / NCIMB 9385 / NCA 3814 / NCTC 13789 / WDCM 00135 / 2032)</name>
    <name type="common">Clostridium thermosaccharolyticum</name>
    <dbReference type="NCBI Taxonomy" id="580327"/>
    <lineage>
        <taxon>Bacteria</taxon>
        <taxon>Bacillati</taxon>
        <taxon>Bacillota</taxon>
        <taxon>Clostridia</taxon>
        <taxon>Thermoanaerobacterales</taxon>
        <taxon>Thermoanaerobacteraceae</taxon>
        <taxon>Thermoanaerobacterium</taxon>
    </lineage>
</organism>
<gene>
    <name evidence="8" type="ordered locus">Tthe_0283</name>
</gene>
<evidence type="ECO:0000259" key="7">
    <source>
        <dbReference type="Pfam" id="PF00482"/>
    </source>
</evidence>
<keyword evidence="2" id="KW-1003">Cell membrane</keyword>
<dbReference type="PANTHER" id="PTHR35007">
    <property type="entry name" value="INTEGRAL MEMBRANE PROTEIN-RELATED"/>
    <property type="match status" value="1"/>
</dbReference>
<evidence type="ECO:0000256" key="4">
    <source>
        <dbReference type="ARBA" id="ARBA00022989"/>
    </source>
</evidence>
<feature type="transmembrane region" description="Helical" evidence="6">
    <location>
        <begin position="244"/>
        <end position="264"/>
    </location>
</feature>
<evidence type="ECO:0000256" key="3">
    <source>
        <dbReference type="ARBA" id="ARBA00022692"/>
    </source>
</evidence>
<dbReference type="GO" id="GO:0005886">
    <property type="term" value="C:plasma membrane"/>
    <property type="evidence" value="ECO:0007669"/>
    <property type="project" value="UniProtKB-SubCell"/>
</dbReference>
<dbReference type="Pfam" id="PF00482">
    <property type="entry name" value="T2SSF"/>
    <property type="match status" value="1"/>
</dbReference>
<dbReference type="AlphaFoldDB" id="D9TQ71"/>
<evidence type="ECO:0000256" key="2">
    <source>
        <dbReference type="ARBA" id="ARBA00022475"/>
    </source>
</evidence>
<dbReference type="RefSeq" id="WP_013296837.1">
    <property type="nucleotide sequence ID" value="NC_014410.1"/>
</dbReference>
<keyword evidence="5 6" id="KW-0472">Membrane</keyword>
<sequence>MLKIIYSLLLMPLVAFLIYTAIKEYEIYRLKKRIYRIKPIDEISKLLGKAVNKSFLYRINEMLKAAGNPLKLTAETYIIAHLGLFSFAVIYIYLTKMVDLQAILLILLSIFGLDLYIQSVRKDRIEKFRREMPEIVDLFELGATADVPLEDIFLITAQSAKSKEVRNAITKLAAEYIMTREKEVALRKFANEVSLPEANVLAMALLQGDRTGRTVDILSTLSSSLFNTAASKVARQDKSMEYKVLSAIFFLMASIVTLYIYSYFTNIQSGLKMIF</sequence>
<keyword evidence="4 6" id="KW-1133">Transmembrane helix</keyword>
<keyword evidence="3 6" id="KW-0812">Transmembrane</keyword>
<dbReference type="Proteomes" id="UP000001626">
    <property type="component" value="Chromosome"/>
</dbReference>
<feature type="domain" description="Type II secretion system protein GspF" evidence="7">
    <location>
        <begin position="144"/>
        <end position="260"/>
    </location>
</feature>
<keyword evidence="9" id="KW-1185">Reference proteome</keyword>
<dbReference type="HOGENOM" id="CLU_1073384_0_0_9"/>
<comment type="subcellular location">
    <subcellularLocation>
        <location evidence="1">Cell membrane</location>
        <topology evidence="1">Multi-pass membrane protein</topology>
    </subcellularLocation>
</comment>